<dbReference type="EMBL" id="JAAXPM010000008">
    <property type="protein sequence ID" value="NKY67206.1"/>
    <property type="molecule type" value="Genomic_DNA"/>
</dbReference>
<dbReference type="EMBL" id="FMAW01000010">
    <property type="protein sequence ID" value="SCC00984.1"/>
    <property type="molecule type" value="Genomic_DNA"/>
</dbReference>
<dbReference type="GO" id="GO:0008684">
    <property type="term" value="F:2-oxopent-4-enoate hydratase activity"/>
    <property type="evidence" value="ECO:0007669"/>
    <property type="project" value="TreeGrafter"/>
</dbReference>
<evidence type="ECO:0000313" key="3">
    <source>
        <dbReference type="Proteomes" id="UP000182448"/>
    </source>
</evidence>
<dbReference type="RefSeq" id="WP_074427636.1">
    <property type="nucleotide sequence ID" value="NZ_BJEG01000008.1"/>
</dbReference>
<reference evidence="2 3" key="1">
    <citation type="submission" date="2016-08" db="EMBL/GenBank/DDBJ databases">
        <authorList>
            <person name="Varghese N."/>
            <person name="Submissions Spin"/>
        </authorList>
    </citation>
    <scope>NUCLEOTIDE SEQUENCE [LARGE SCALE GENOMIC DNA]</scope>
    <source>
        <strain evidence="2 3">R-53116</strain>
    </source>
</reference>
<accession>A0A4Y4G3X7</accession>
<dbReference type="PANTHER" id="PTHR30143:SF0">
    <property type="entry name" value="2-KETO-4-PENTENOATE HYDRATASE"/>
    <property type="match status" value="1"/>
</dbReference>
<dbReference type="OrthoDB" id="9792137at2"/>
<name>A0A4Y4G3X7_WEIHE</name>
<comment type="caution">
    <text evidence="1">The sequence shown here is derived from an EMBL/GenBank/DDBJ whole genome shotgun (WGS) entry which is preliminary data.</text>
</comment>
<protein>
    <submittedName>
        <fullName evidence="1">2-keto-4-pentenoate hydratase</fullName>
    </submittedName>
    <submittedName>
        <fullName evidence="2">2-oxo-hept-3-ene-1,7-dioate hydratase</fullName>
    </submittedName>
</protein>
<dbReference type="InterPro" id="IPR036663">
    <property type="entry name" value="Fumarylacetoacetase_C_sf"/>
</dbReference>
<organism evidence="1 4">
    <name type="scientific">Weissella hellenica</name>
    <dbReference type="NCBI Taxonomy" id="46256"/>
    <lineage>
        <taxon>Bacteria</taxon>
        <taxon>Bacillati</taxon>
        <taxon>Bacillota</taxon>
        <taxon>Bacilli</taxon>
        <taxon>Lactobacillales</taxon>
        <taxon>Lactobacillaceae</taxon>
        <taxon>Weissella</taxon>
    </lineage>
</organism>
<evidence type="ECO:0000313" key="4">
    <source>
        <dbReference type="Proteomes" id="UP000585749"/>
    </source>
</evidence>
<dbReference type="Proteomes" id="UP000585749">
    <property type="component" value="Unassembled WGS sequence"/>
</dbReference>
<dbReference type="GO" id="GO:0005737">
    <property type="term" value="C:cytoplasm"/>
    <property type="evidence" value="ECO:0007669"/>
    <property type="project" value="TreeGrafter"/>
</dbReference>
<dbReference type="Proteomes" id="UP000182448">
    <property type="component" value="Unassembled WGS sequence"/>
</dbReference>
<gene>
    <name evidence="2" type="ORF">GA0061075_11069</name>
    <name evidence="1" type="ORF">HF960_05950</name>
</gene>
<evidence type="ECO:0000313" key="1">
    <source>
        <dbReference type="EMBL" id="NKY67206.1"/>
    </source>
</evidence>
<dbReference type="Gene3D" id="3.90.850.10">
    <property type="entry name" value="Fumarylacetoacetase-like, C-terminal domain"/>
    <property type="match status" value="1"/>
</dbReference>
<evidence type="ECO:0000313" key="2">
    <source>
        <dbReference type="EMBL" id="SCC00984.1"/>
    </source>
</evidence>
<keyword evidence="3" id="KW-1185">Reference proteome</keyword>
<reference evidence="1 4" key="2">
    <citation type="submission" date="2020-04" db="EMBL/GenBank/DDBJ databases">
        <title>MicrobeNet Type strains.</title>
        <authorList>
            <person name="Nicholson A.C."/>
        </authorList>
    </citation>
    <scope>NUCLEOTIDE SEQUENCE [LARGE SCALE GENOMIC DNA]</scope>
    <source>
        <strain evidence="1 4">CCUG 33494</strain>
    </source>
</reference>
<proteinExistence type="predicted"/>
<dbReference type="PANTHER" id="PTHR30143">
    <property type="entry name" value="ACID HYDRATASE"/>
    <property type="match status" value="1"/>
</dbReference>
<dbReference type="AlphaFoldDB" id="A0A4Y4G3X7"/>
<dbReference type="InterPro" id="IPR050772">
    <property type="entry name" value="Hydratase-Decarb/MhpD_sf"/>
</dbReference>
<sequence>MNNQEFAQILYDADTKRQALSQSEYATQLDNESAAYDVQRTLMALKSEKIGGYKVSLTSKETQAMFDSDMPLYGAQVVSHFKQGPITLSANQVLDPLAEVELMFTAKEDLLPEDSLSKLMKKTLIAPAIEVPDSRFLNWFPSLSKYLVIADAAVGGYIVYGQQVETIDYFKTPDELASVATVLYHNGKEIKTGNATEVLGNPLLSLQWLVAKLASQNQQLTAGQHISSGTFLLPEHLTTGSWQASFSHHLSDVVVNVK</sequence>
<dbReference type="SUPFAM" id="SSF56529">
    <property type="entry name" value="FAH"/>
    <property type="match status" value="1"/>
</dbReference>